<feature type="region of interest" description="Disordered" evidence="6">
    <location>
        <begin position="104"/>
        <end position="125"/>
    </location>
</feature>
<evidence type="ECO:0000259" key="7">
    <source>
        <dbReference type="PROSITE" id="PS50888"/>
    </source>
</evidence>
<comment type="subcellular location">
    <subcellularLocation>
        <location evidence="1">Nucleus</location>
    </subcellularLocation>
</comment>
<evidence type="ECO:0000256" key="4">
    <source>
        <dbReference type="ARBA" id="ARBA00023242"/>
    </source>
</evidence>
<reference evidence="8" key="1">
    <citation type="submission" date="2021-03" db="EMBL/GenBank/DDBJ databases">
        <title>Chromosome level genome of the anhydrobiotic midge Polypedilum vanderplanki.</title>
        <authorList>
            <person name="Yoshida Y."/>
            <person name="Kikawada T."/>
            <person name="Gusev O."/>
        </authorList>
    </citation>
    <scope>NUCLEOTIDE SEQUENCE</scope>
    <source>
        <strain evidence="8">NIAS01</strain>
        <tissue evidence="8">Whole body or cell culture</tissue>
    </source>
</reference>
<sequence>MTSQPQKTIYRFIRVPTNELTNTNGNTVVLIKQQQQDSPTVVQKIQNNHQAVSVKVSTDNVSNEKKMKTRRDDYRRFQHNQIERARREKINNWIVELGKIIDDNSDDDDNINSNNNHHSTKNGEALSKGGILEKACEYISHLKTIIKGQRQSTSSEELMHEEIRRLQDENDKLKAENAILKRKYEIDEIGDDEILLKRTKTEDVFNSLIEFSDSLPADDDDITP</sequence>
<evidence type="ECO:0000256" key="5">
    <source>
        <dbReference type="SAM" id="Coils"/>
    </source>
</evidence>
<dbReference type="GO" id="GO:0000978">
    <property type="term" value="F:RNA polymerase II cis-regulatory region sequence-specific DNA binding"/>
    <property type="evidence" value="ECO:0007669"/>
    <property type="project" value="TreeGrafter"/>
</dbReference>
<dbReference type="InterPro" id="IPR036638">
    <property type="entry name" value="HLH_DNA-bd_sf"/>
</dbReference>
<keyword evidence="3" id="KW-0804">Transcription</keyword>
<evidence type="ECO:0000256" key="6">
    <source>
        <dbReference type="SAM" id="MobiDB-lite"/>
    </source>
</evidence>
<dbReference type="EMBL" id="JADBJN010000003">
    <property type="protein sequence ID" value="KAG5673876.1"/>
    <property type="molecule type" value="Genomic_DNA"/>
</dbReference>
<dbReference type="InterPro" id="IPR051732">
    <property type="entry name" value="USF"/>
</dbReference>
<comment type="caution">
    <text evidence="8">The sequence shown here is derived from an EMBL/GenBank/DDBJ whole genome shotgun (WGS) entry which is preliminary data.</text>
</comment>
<keyword evidence="5" id="KW-0175">Coiled coil</keyword>
<dbReference type="Gene3D" id="4.10.280.10">
    <property type="entry name" value="Helix-loop-helix DNA-binding domain"/>
    <property type="match status" value="1"/>
</dbReference>
<keyword evidence="2" id="KW-0805">Transcription regulation</keyword>
<dbReference type="Pfam" id="PF00010">
    <property type="entry name" value="HLH"/>
    <property type="match status" value="1"/>
</dbReference>
<dbReference type="PROSITE" id="PS50888">
    <property type="entry name" value="BHLH"/>
    <property type="match status" value="1"/>
</dbReference>
<name>A0A9J6BVF2_POLVA</name>
<gene>
    <name evidence="8" type="ORF">PVAND_003885</name>
</gene>
<evidence type="ECO:0000256" key="2">
    <source>
        <dbReference type="ARBA" id="ARBA00023015"/>
    </source>
</evidence>
<protein>
    <recommendedName>
        <fullName evidence="7">BHLH domain-containing protein</fullName>
    </recommendedName>
</protein>
<dbReference type="PANTHER" id="PTHR46117">
    <property type="entry name" value="FI24210P1"/>
    <property type="match status" value="1"/>
</dbReference>
<feature type="domain" description="BHLH" evidence="7">
    <location>
        <begin position="74"/>
        <end position="142"/>
    </location>
</feature>
<dbReference type="InterPro" id="IPR011598">
    <property type="entry name" value="bHLH_dom"/>
</dbReference>
<evidence type="ECO:0000256" key="1">
    <source>
        <dbReference type="ARBA" id="ARBA00004123"/>
    </source>
</evidence>
<dbReference type="OrthoDB" id="690068at2759"/>
<dbReference type="GO" id="GO:0000981">
    <property type="term" value="F:DNA-binding transcription factor activity, RNA polymerase II-specific"/>
    <property type="evidence" value="ECO:0007669"/>
    <property type="project" value="TreeGrafter"/>
</dbReference>
<dbReference type="GO" id="GO:0046983">
    <property type="term" value="F:protein dimerization activity"/>
    <property type="evidence" value="ECO:0007669"/>
    <property type="project" value="InterPro"/>
</dbReference>
<dbReference type="AlphaFoldDB" id="A0A9J6BVF2"/>
<accession>A0A9J6BVF2</accession>
<proteinExistence type="predicted"/>
<dbReference type="SMART" id="SM00353">
    <property type="entry name" value="HLH"/>
    <property type="match status" value="1"/>
</dbReference>
<evidence type="ECO:0000313" key="9">
    <source>
        <dbReference type="Proteomes" id="UP001107558"/>
    </source>
</evidence>
<keyword evidence="9" id="KW-1185">Reference proteome</keyword>
<dbReference type="GO" id="GO:0005634">
    <property type="term" value="C:nucleus"/>
    <property type="evidence" value="ECO:0007669"/>
    <property type="project" value="UniProtKB-SubCell"/>
</dbReference>
<keyword evidence="4" id="KW-0539">Nucleus</keyword>
<dbReference type="Proteomes" id="UP001107558">
    <property type="component" value="Chromosome 3"/>
</dbReference>
<organism evidence="8 9">
    <name type="scientific">Polypedilum vanderplanki</name>
    <name type="common">Sleeping chironomid midge</name>
    <dbReference type="NCBI Taxonomy" id="319348"/>
    <lineage>
        <taxon>Eukaryota</taxon>
        <taxon>Metazoa</taxon>
        <taxon>Ecdysozoa</taxon>
        <taxon>Arthropoda</taxon>
        <taxon>Hexapoda</taxon>
        <taxon>Insecta</taxon>
        <taxon>Pterygota</taxon>
        <taxon>Neoptera</taxon>
        <taxon>Endopterygota</taxon>
        <taxon>Diptera</taxon>
        <taxon>Nematocera</taxon>
        <taxon>Chironomoidea</taxon>
        <taxon>Chironomidae</taxon>
        <taxon>Chironominae</taxon>
        <taxon>Polypedilum</taxon>
        <taxon>Polypedilum</taxon>
    </lineage>
</organism>
<dbReference type="PANTHER" id="PTHR46117:SF3">
    <property type="entry name" value="FI24210P1"/>
    <property type="match status" value="1"/>
</dbReference>
<feature type="coiled-coil region" evidence="5">
    <location>
        <begin position="156"/>
        <end position="183"/>
    </location>
</feature>
<dbReference type="SUPFAM" id="SSF47459">
    <property type="entry name" value="HLH, helix-loop-helix DNA-binding domain"/>
    <property type="match status" value="1"/>
</dbReference>
<evidence type="ECO:0000313" key="8">
    <source>
        <dbReference type="EMBL" id="KAG5673876.1"/>
    </source>
</evidence>
<evidence type="ECO:0000256" key="3">
    <source>
        <dbReference type="ARBA" id="ARBA00023163"/>
    </source>
</evidence>